<dbReference type="NCBIfam" id="NF047593">
    <property type="entry name" value="IS66_ISAeme5_TnpA"/>
    <property type="match status" value="1"/>
</dbReference>
<keyword evidence="2" id="KW-1185">Reference proteome</keyword>
<gene>
    <name evidence="1" type="ORF">AU255_09735</name>
</gene>
<proteinExistence type="predicted"/>
<organism evidence="1 2">
    <name type="scientific">Methyloprofundus sedimenti</name>
    <dbReference type="NCBI Taxonomy" id="1420851"/>
    <lineage>
        <taxon>Bacteria</taxon>
        <taxon>Pseudomonadati</taxon>
        <taxon>Pseudomonadota</taxon>
        <taxon>Gammaproteobacteria</taxon>
        <taxon>Methylococcales</taxon>
        <taxon>Methylococcaceae</taxon>
        <taxon>Methyloprofundus</taxon>
    </lineage>
</organism>
<dbReference type="OrthoDB" id="5570480at2"/>
<evidence type="ECO:0008006" key="3">
    <source>
        <dbReference type="Google" id="ProtNLM"/>
    </source>
</evidence>
<name>A0A1V8M9X7_9GAMM</name>
<evidence type="ECO:0000313" key="1">
    <source>
        <dbReference type="EMBL" id="OQK18103.1"/>
    </source>
</evidence>
<dbReference type="AlphaFoldDB" id="A0A1V8M9X7"/>
<dbReference type="Proteomes" id="UP000191980">
    <property type="component" value="Unassembled WGS sequence"/>
</dbReference>
<comment type="caution">
    <text evidence="1">The sequence shown here is derived from an EMBL/GenBank/DDBJ whole genome shotgun (WGS) entry which is preliminary data.</text>
</comment>
<dbReference type="RefSeq" id="WP_080522706.1">
    <property type="nucleotide sequence ID" value="NZ_LPUF01000001.1"/>
</dbReference>
<reference evidence="1 2" key="1">
    <citation type="submission" date="2015-12" db="EMBL/GenBank/DDBJ databases">
        <authorList>
            <person name="Shamseldin A."/>
            <person name="Moawad H."/>
            <person name="Abd El-Rahim W.M."/>
            <person name="Sadowsky M.J."/>
        </authorList>
    </citation>
    <scope>NUCLEOTIDE SEQUENCE [LARGE SCALE GENOMIC DNA]</scope>
    <source>
        <strain evidence="1 2">WF1</strain>
    </source>
</reference>
<protein>
    <recommendedName>
        <fullName evidence="3">Transposase</fullName>
    </recommendedName>
</protein>
<evidence type="ECO:0000313" key="2">
    <source>
        <dbReference type="Proteomes" id="UP000191980"/>
    </source>
</evidence>
<dbReference type="EMBL" id="LPUF01000001">
    <property type="protein sequence ID" value="OQK18103.1"/>
    <property type="molecule type" value="Genomic_DNA"/>
</dbReference>
<sequence length="113" mass="12760">MSPSQNKAAMQEHIPQWQASRLTQTEYCKTHAIKPHIFSYYKKKFSSASSSGQQTSRLVPVKLVAEDNLIDPRLSFHPSVIKVTHINGFILEIQADTKLSVLKPLLELVRSLS</sequence>
<accession>A0A1V8M9X7</accession>